<evidence type="ECO:0000313" key="2">
    <source>
        <dbReference type="EMBL" id="PIR76439.1"/>
    </source>
</evidence>
<feature type="compositionally biased region" description="Basic and acidic residues" evidence="1">
    <location>
        <begin position="170"/>
        <end position="185"/>
    </location>
</feature>
<feature type="compositionally biased region" description="Polar residues" evidence="1">
    <location>
        <begin position="70"/>
        <end position="80"/>
    </location>
</feature>
<comment type="caution">
    <text evidence="2">The sequence shown here is derived from an EMBL/GenBank/DDBJ whole genome shotgun (WGS) entry which is preliminary data.</text>
</comment>
<feature type="region of interest" description="Disordered" evidence="1">
    <location>
        <begin position="280"/>
        <end position="315"/>
    </location>
</feature>
<dbReference type="Proteomes" id="UP000231530">
    <property type="component" value="Unassembled WGS sequence"/>
</dbReference>
<evidence type="ECO:0000256" key="1">
    <source>
        <dbReference type="SAM" id="MobiDB-lite"/>
    </source>
</evidence>
<protein>
    <submittedName>
        <fullName evidence="2">Uncharacterized protein</fullName>
    </submittedName>
</protein>
<reference evidence="3" key="1">
    <citation type="submission" date="2017-09" db="EMBL/GenBank/DDBJ databases">
        <title>Depth-based differentiation of microbial function through sediment-hosted aquifers and enrichment of novel symbionts in the deep terrestrial subsurface.</title>
        <authorList>
            <person name="Probst A.J."/>
            <person name="Ladd B."/>
            <person name="Jarett J.K."/>
            <person name="Geller-Mcgrath D.E."/>
            <person name="Sieber C.M.K."/>
            <person name="Emerson J.B."/>
            <person name="Anantharaman K."/>
            <person name="Thomas B.C."/>
            <person name="Malmstrom R."/>
            <person name="Stieglmeier M."/>
            <person name="Klingl A."/>
            <person name="Woyke T."/>
            <person name="Ryan C.M."/>
            <person name="Banfield J.F."/>
        </authorList>
    </citation>
    <scope>NUCLEOTIDE SEQUENCE [LARGE SCALE GENOMIC DNA]</scope>
</reference>
<dbReference type="AlphaFoldDB" id="A0A2H0TWA1"/>
<organism evidence="2 3">
    <name type="scientific">Candidatus Magasanikbacteria bacterium CG10_big_fil_rev_8_21_14_0_10_42_10</name>
    <dbReference type="NCBI Taxonomy" id="1974649"/>
    <lineage>
        <taxon>Bacteria</taxon>
        <taxon>Candidatus Magasanikiibacteriota</taxon>
    </lineage>
</organism>
<proteinExistence type="predicted"/>
<feature type="region of interest" description="Disordered" evidence="1">
    <location>
        <begin position="18"/>
        <end position="133"/>
    </location>
</feature>
<gene>
    <name evidence="2" type="ORF">COU32_01985</name>
</gene>
<accession>A0A2H0TWA1</accession>
<evidence type="ECO:0000313" key="3">
    <source>
        <dbReference type="Proteomes" id="UP000231530"/>
    </source>
</evidence>
<name>A0A2H0TWA1_9BACT</name>
<dbReference type="EMBL" id="PFBY01000025">
    <property type="protein sequence ID" value="PIR76439.1"/>
    <property type="molecule type" value="Genomic_DNA"/>
</dbReference>
<feature type="compositionally biased region" description="Polar residues" evidence="1">
    <location>
        <begin position="89"/>
        <end position="101"/>
    </location>
</feature>
<sequence length="427" mass="47945">MATVPVKQSDGTIVYMTLEEIEAASDTTGQEPQSEEVEEHTPKEMPKNVSVDTPETEKKELPMAEKTALQEISQPTQQKQGTEKKIENVPTQSAVSPSLSVDASLPKNIVQKNEPEKKQQKPPVTKTNEESVPLPKKLVEASSHDLSTSTPVGDYFVDIARAHEWDERDHVSPLEERVGETDGRHHTGNPLPASRYEDTKAVLQMLSFSIPQDLRSRLHSLIQSRMKDVRSDQQLIDYAMRSSDQGGLSLSHSQAETLVEAIHSTLALRKEEHIPSPRKTVMTAPVPKNRARGPSTPVVVSDESPLSERGEKQTSFTDIHPPEKIQQTVGPLEEMAQFTLTDLRRYNQDPVKAMALLQDKVHLIREESYLEYQKIKIAWQQSPLYQQYLSQIAQALRERVPLVQLASQELTPEDMNVIAGFSAMLRM</sequence>
<feature type="region of interest" description="Disordered" evidence="1">
    <location>
        <begin position="170"/>
        <end position="194"/>
    </location>
</feature>